<name>A0A397T8F7_9GLOM</name>
<dbReference type="Proteomes" id="UP000265703">
    <property type="component" value="Unassembled WGS sequence"/>
</dbReference>
<evidence type="ECO:0000313" key="8">
    <source>
        <dbReference type="Proteomes" id="UP000265703"/>
    </source>
</evidence>
<organism evidence="7 8">
    <name type="scientific">Glomus cerebriforme</name>
    <dbReference type="NCBI Taxonomy" id="658196"/>
    <lineage>
        <taxon>Eukaryota</taxon>
        <taxon>Fungi</taxon>
        <taxon>Fungi incertae sedis</taxon>
        <taxon>Mucoromycota</taxon>
        <taxon>Glomeromycotina</taxon>
        <taxon>Glomeromycetes</taxon>
        <taxon>Glomerales</taxon>
        <taxon>Glomeraceae</taxon>
        <taxon>Glomus</taxon>
    </lineage>
</organism>
<dbReference type="EMBL" id="QKYT01000124">
    <property type="protein sequence ID" value="RIA92567.1"/>
    <property type="molecule type" value="Genomic_DNA"/>
</dbReference>
<evidence type="ECO:0000256" key="4">
    <source>
        <dbReference type="PROSITE-ProRule" id="PRU01343"/>
    </source>
</evidence>
<dbReference type="PROSITE" id="PS51471">
    <property type="entry name" value="FE2OG_OXY"/>
    <property type="match status" value="1"/>
</dbReference>
<gene>
    <name evidence="7" type="ORF">C1645_764860</name>
</gene>
<sequence length="261" mass="30329">MLKESDSFTRNQGFLFGNLVTSPHTSKYYISNEMKTKGSDCACYFPPEMKQAKTIIMNIVNEQRKERKIYEYEVQGDWNPNIAAVNCYANSKEVVNWHSDKLTHLGPMPIIGSLSLGVTRQFRLRRFGNEESNSNRQPSAIYSIPLKHNSLIIMWPPCQEHWKHEVCPQNSIDKHPIAGFKRINITFRQSRDEYGSEMTPTCHHGEQCMLKPVFNGRNMGRYFYSCNAGGPEGKCDFFEWLDIGKRKKEFEEKLKQRKSVN</sequence>
<accession>A0A397T8F7</accession>
<dbReference type="Pfam" id="PF13532">
    <property type="entry name" value="2OG-FeII_Oxy_2"/>
    <property type="match status" value="1"/>
</dbReference>
<evidence type="ECO:0000259" key="5">
    <source>
        <dbReference type="PROSITE" id="PS51471"/>
    </source>
</evidence>
<dbReference type="OrthoDB" id="545910at2759"/>
<dbReference type="GO" id="GO:0008270">
    <property type="term" value="F:zinc ion binding"/>
    <property type="evidence" value="ECO:0007669"/>
    <property type="project" value="UniProtKB-KW"/>
</dbReference>
<evidence type="ECO:0000313" key="7">
    <source>
        <dbReference type="EMBL" id="RIA92567.1"/>
    </source>
</evidence>
<evidence type="ECO:0000259" key="6">
    <source>
        <dbReference type="PROSITE" id="PS51999"/>
    </source>
</evidence>
<dbReference type="PANTHER" id="PTHR31212">
    <property type="entry name" value="ALPHA-KETOGLUTARATE-DEPENDENT DIOXYGENASE ALKB HOMOLOG 3"/>
    <property type="match status" value="1"/>
</dbReference>
<dbReference type="InterPro" id="IPR037151">
    <property type="entry name" value="AlkB-like_sf"/>
</dbReference>
<comment type="caution">
    <text evidence="7">The sequence shown here is derived from an EMBL/GenBank/DDBJ whole genome shotgun (WGS) entry which is preliminary data.</text>
</comment>
<dbReference type="InterPro" id="IPR032854">
    <property type="entry name" value="ALKBH3"/>
</dbReference>
<keyword evidence="8" id="KW-1185">Reference proteome</keyword>
<dbReference type="InterPro" id="IPR027450">
    <property type="entry name" value="AlkB-like"/>
</dbReference>
<dbReference type="AlphaFoldDB" id="A0A397T8F7"/>
<keyword evidence="2 4" id="KW-0863">Zinc-finger</keyword>
<dbReference type="Pfam" id="PF06839">
    <property type="entry name" value="Zn_ribbon_GRF"/>
    <property type="match status" value="1"/>
</dbReference>
<dbReference type="InterPro" id="IPR010666">
    <property type="entry name" value="Znf_GRF"/>
</dbReference>
<dbReference type="PROSITE" id="PS51999">
    <property type="entry name" value="ZF_GRF"/>
    <property type="match status" value="1"/>
</dbReference>
<dbReference type="GO" id="GO:0051213">
    <property type="term" value="F:dioxygenase activity"/>
    <property type="evidence" value="ECO:0007669"/>
    <property type="project" value="InterPro"/>
</dbReference>
<dbReference type="PANTHER" id="PTHR31212:SF4">
    <property type="entry name" value="ALPHA-KETOGLUTARATE-DEPENDENT DIOXYGENASE ALKB HOMOLOG 3"/>
    <property type="match status" value="1"/>
</dbReference>
<dbReference type="InterPro" id="IPR005123">
    <property type="entry name" value="Oxoglu/Fe-dep_dioxygenase_dom"/>
</dbReference>
<dbReference type="Gene3D" id="2.60.120.590">
    <property type="entry name" value="Alpha-ketoglutarate-dependent dioxygenase AlkB-like"/>
    <property type="match status" value="1"/>
</dbReference>
<dbReference type="GO" id="GO:0006307">
    <property type="term" value="P:DNA alkylation repair"/>
    <property type="evidence" value="ECO:0007669"/>
    <property type="project" value="InterPro"/>
</dbReference>
<evidence type="ECO:0000256" key="3">
    <source>
        <dbReference type="ARBA" id="ARBA00022833"/>
    </source>
</evidence>
<protein>
    <submittedName>
        <fullName evidence="7">Uncharacterized protein</fullName>
    </submittedName>
</protein>
<dbReference type="SUPFAM" id="SSF51197">
    <property type="entry name" value="Clavaminate synthase-like"/>
    <property type="match status" value="1"/>
</dbReference>
<keyword evidence="3" id="KW-0862">Zinc</keyword>
<reference evidence="7 8" key="1">
    <citation type="submission" date="2018-06" db="EMBL/GenBank/DDBJ databases">
        <title>Comparative genomics reveals the genomic features of Rhizophagus irregularis, R. cerebriforme, R. diaphanum and Gigaspora rosea, and their symbiotic lifestyle signature.</title>
        <authorList>
            <person name="Morin E."/>
            <person name="San Clemente H."/>
            <person name="Chen E.C.H."/>
            <person name="De La Providencia I."/>
            <person name="Hainaut M."/>
            <person name="Kuo A."/>
            <person name="Kohler A."/>
            <person name="Murat C."/>
            <person name="Tang N."/>
            <person name="Roy S."/>
            <person name="Loubradou J."/>
            <person name="Henrissat B."/>
            <person name="Grigoriev I.V."/>
            <person name="Corradi N."/>
            <person name="Roux C."/>
            <person name="Martin F.M."/>
        </authorList>
    </citation>
    <scope>NUCLEOTIDE SEQUENCE [LARGE SCALE GENOMIC DNA]</scope>
    <source>
        <strain evidence="7 8">DAOM 227022</strain>
    </source>
</reference>
<keyword evidence="1" id="KW-0479">Metal-binding</keyword>
<dbReference type="STRING" id="658196.A0A397T8F7"/>
<feature type="domain" description="Fe2OG dioxygenase" evidence="5">
    <location>
        <begin position="77"/>
        <end position="191"/>
    </location>
</feature>
<evidence type="ECO:0000256" key="1">
    <source>
        <dbReference type="ARBA" id="ARBA00022723"/>
    </source>
</evidence>
<proteinExistence type="predicted"/>
<feature type="domain" description="GRF-type" evidence="6">
    <location>
        <begin position="202"/>
        <end position="244"/>
    </location>
</feature>
<evidence type="ECO:0000256" key="2">
    <source>
        <dbReference type="ARBA" id="ARBA00022771"/>
    </source>
</evidence>